<protein>
    <submittedName>
        <fullName evidence="1">Uncharacterized protein</fullName>
    </submittedName>
</protein>
<reference evidence="1" key="1">
    <citation type="submission" date="2021-05" db="EMBL/GenBank/DDBJ databases">
        <authorList>
            <person name="Alioto T."/>
            <person name="Alioto T."/>
            <person name="Gomez Garrido J."/>
        </authorList>
    </citation>
    <scope>NUCLEOTIDE SEQUENCE</scope>
</reference>
<dbReference type="AlphaFoldDB" id="A0A8D8RJW8"/>
<organism evidence="1">
    <name type="scientific">Cacopsylla melanoneura</name>
    <dbReference type="NCBI Taxonomy" id="428564"/>
    <lineage>
        <taxon>Eukaryota</taxon>
        <taxon>Metazoa</taxon>
        <taxon>Ecdysozoa</taxon>
        <taxon>Arthropoda</taxon>
        <taxon>Hexapoda</taxon>
        <taxon>Insecta</taxon>
        <taxon>Pterygota</taxon>
        <taxon>Neoptera</taxon>
        <taxon>Paraneoptera</taxon>
        <taxon>Hemiptera</taxon>
        <taxon>Sternorrhyncha</taxon>
        <taxon>Psylloidea</taxon>
        <taxon>Psyllidae</taxon>
        <taxon>Psyllinae</taxon>
        <taxon>Cacopsylla</taxon>
    </lineage>
</organism>
<accession>A0A8D8RJW8</accession>
<dbReference type="EMBL" id="HBUF01171897">
    <property type="protein sequence ID" value="CAG6652778.1"/>
    <property type="molecule type" value="Transcribed_RNA"/>
</dbReference>
<proteinExistence type="predicted"/>
<sequence>MRECFLSSSPFLTGGSFDITQFQSATPFVQVRDELVSMLRLLFRSMLEVFGNAVESDYITVEMGGHGQVDIAGIKLQIDLLVDFLLGFSMEILTNLTDSHYCSLTLRLTIIN</sequence>
<name>A0A8D8RJW8_9HEMI</name>
<dbReference type="EMBL" id="HBUF01171968">
    <property type="protein sequence ID" value="CAG6652982.1"/>
    <property type="molecule type" value="Transcribed_RNA"/>
</dbReference>
<evidence type="ECO:0000313" key="1">
    <source>
        <dbReference type="EMBL" id="CAG6652778.1"/>
    </source>
</evidence>